<protein>
    <submittedName>
        <fullName evidence="2">Ribosomal protein L7/L12</fullName>
    </submittedName>
</protein>
<dbReference type="Pfam" id="PF00542">
    <property type="entry name" value="Ribosomal_L12"/>
    <property type="match status" value="1"/>
</dbReference>
<keyword evidence="2" id="KW-0689">Ribosomal protein</keyword>
<proteinExistence type="predicted"/>
<dbReference type="InterPro" id="IPR013823">
    <property type="entry name" value="Ribosomal_bL12_C"/>
</dbReference>
<keyword evidence="3" id="KW-1185">Reference proteome</keyword>
<dbReference type="GO" id="GO:0005840">
    <property type="term" value="C:ribosome"/>
    <property type="evidence" value="ECO:0007669"/>
    <property type="project" value="UniProtKB-KW"/>
</dbReference>
<evidence type="ECO:0000259" key="1">
    <source>
        <dbReference type="Pfam" id="PF00542"/>
    </source>
</evidence>
<sequence length="93" mass="10449">MGLFTSDEQIARLSRKVDSLSGQVRHLTRLVEHLARGQGVDEAVLEGFTPQEEPFWEEARRLKRAGSPIAAIKLVREHTGMGLREAKEAVDRL</sequence>
<feature type="domain" description="Large ribosomal subunit protein bL12 C-terminal" evidence="1">
    <location>
        <begin position="68"/>
        <end position="92"/>
    </location>
</feature>
<name>A0ABV5UZ82_9MICO</name>
<reference evidence="2 3" key="1">
    <citation type="submission" date="2024-09" db="EMBL/GenBank/DDBJ databases">
        <authorList>
            <person name="Sun Q."/>
            <person name="Mori K."/>
        </authorList>
    </citation>
    <scope>NUCLEOTIDE SEQUENCE [LARGE SCALE GENOMIC DNA]</scope>
    <source>
        <strain evidence="2 3">JCM 12763</strain>
    </source>
</reference>
<dbReference type="Gene3D" id="3.30.1390.10">
    <property type="match status" value="1"/>
</dbReference>
<keyword evidence="2" id="KW-0687">Ribonucleoprotein</keyword>
<accession>A0ABV5UZ82</accession>
<dbReference type="Proteomes" id="UP001589613">
    <property type="component" value="Unassembled WGS sequence"/>
</dbReference>
<dbReference type="RefSeq" id="WP_141339380.1">
    <property type="nucleotide sequence ID" value="NZ_JBHMAX010000005.1"/>
</dbReference>
<comment type="caution">
    <text evidence="2">The sequence shown here is derived from an EMBL/GenBank/DDBJ whole genome shotgun (WGS) entry which is preliminary data.</text>
</comment>
<organism evidence="2 3">
    <name type="scientific">Ornithinimicrobium kibberense</name>
    <dbReference type="NCBI Taxonomy" id="282060"/>
    <lineage>
        <taxon>Bacteria</taxon>
        <taxon>Bacillati</taxon>
        <taxon>Actinomycetota</taxon>
        <taxon>Actinomycetes</taxon>
        <taxon>Micrococcales</taxon>
        <taxon>Ornithinimicrobiaceae</taxon>
        <taxon>Ornithinimicrobium</taxon>
    </lineage>
</organism>
<dbReference type="InterPro" id="IPR014719">
    <property type="entry name" value="Ribosomal_bL12_C/ClpS-like"/>
</dbReference>
<gene>
    <name evidence="2" type="ORF">ACFFN0_02290</name>
</gene>
<dbReference type="EMBL" id="JBHMAX010000005">
    <property type="protein sequence ID" value="MFB9730868.1"/>
    <property type="molecule type" value="Genomic_DNA"/>
</dbReference>
<evidence type="ECO:0000313" key="3">
    <source>
        <dbReference type="Proteomes" id="UP001589613"/>
    </source>
</evidence>
<evidence type="ECO:0000313" key="2">
    <source>
        <dbReference type="EMBL" id="MFB9730868.1"/>
    </source>
</evidence>